<feature type="non-terminal residue" evidence="11">
    <location>
        <position position="333"/>
    </location>
</feature>
<dbReference type="AlphaFoldDB" id="A0A2M6YCX2"/>
<keyword evidence="6" id="KW-0413">Isomerase</keyword>
<evidence type="ECO:0000256" key="2">
    <source>
        <dbReference type="ARBA" id="ARBA00010231"/>
    </source>
</evidence>
<evidence type="ECO:0000256" key="1">
    <source>
        <dbReference type="ARBA" id="ARBA00001946"/>
    </source>
</evidence>
<dbReference type="PANTHER" id="PTHR43771">
    <property type="entry name" value="PHOSPHOMANNOMUTASE"/>
    <property type="match status" value="1"/>
</dbReference>
<dbReference type="PRINTS" id="PR00509">
    <property type="entry name" value="PGMPMM"/>
</dbReference>
<dbReference type="InterPro" id="IPR005846">
    <property type="entry name" value="A-D-PHexomutase_a/b/a-III"/>
</dbReference>
<comment type="caution">
    <text evidence="11">The sequence shown here is derived from an EMBL/GenBank/DDBJ whole genome shotgun (WGS) entry which is preliminary data.</text>
</comment>
<dbReference type="PROSITE" id="PS00710">
    <property type="entry name" value="PGM_PMM"/>
    <property type="match status" value="1"/>
</dbReference>
<dbReference type="Pfam" id="PF02880">
    <property type="entry name" value="PGM_PMM_III"/>
    <property type="match status" value="1"/>
</dbReference>
<evidence type="ECO:0000313" key="12">
    <source>
        <dbReference type="Proteomes" id="UP000229896"/>
    </source>
</evidence>
<gene>
    <name evidence="11" type="primary">manB</name>
    <name evidence="11" type="ORF">COT12_00585</name>
</gene>
<proteinExistence type="inferred from homology"/>
<reference evidence="12" key="1">
    <citation type="submission" date="2017-09" db="EMBL/GenBank/DDBJ databases">
        <title>Depth-based differentiation of microbial function through sediment-hosted aquifers and enrichment of novel symbionts in the deep terrestrial subsurface.</title>
        <authorList>
            <person name="Probst A.J."/>
            <person name="Ladd B."/>
            <person name="Jarett J.K."/>
            <person name="Geller-Mcgrath D.E."/>
            <person name="Sieber C.M.K."/>
            <person name="Emerson J.B."/>
            <person name="Anantharaman K."/>
            <person name="Thomas B.C."/>
            <person name="Malmstrom R."/>
            <person name="Stieglmeier M."/>
            <person name="Klingl A."/>
            <person name="Woyke T."/>
            <person name="Ryan C.M."/>
            <person name="Banfield J.F."/>
        </authorList>
    </citation>
    <scope>NUCLEOTIDE SEQUENCE [LARGE SCALE GENOMIC DNA]</scope>
</reference>
<evidence type="ECO:0000256" key="4">
    <source>
        <dbReference type="ARBA" id="ARBA00022723"/>
    </source>
</evidence>
<protein>
    <submittedName>
        <fullName evidence="11">Phosphomannomutase/phosphoglucomutase</fullName>
    </submittedName>
</protein>
<name>A0A2M6YCX2_9BACT</name>
<dbReference type="PANTHER" id="PTHR43771:SF1">
    <property type="entry name" value="PHOSPHOMANNOMUTASE"/>
    <property type="match status" value="1"/>
</dbReference>
<dbReference type="InterPro" id="IPR016066">
    <property type="entry name" value="A-D-PHexomutase_CS"/>
</dbReference>
<feature type="domain" description="Alpha-D-phosphohexomutase alpha/beta/alpha" evidence="10">
    <location>
        <begin position="258"/>
        <end position="329"/>
    </location>
</feature>
<evidence type="ECO:0000256" key="7">
    <source>
        <dbReference type="RuleBase" id="RU004326"/>
    </source>
</evidence>
<dbReference type="Pfam" id="PF02878">
    <property type="entry name" value="PGM_PMM_I"/>
    <property type="match status" value="1"/>
</dbReference>
<evidence type="ECO:0000313" key="11">
    <source>
        <dbReference type="EMBL" id="PIU24533.1"/>
    </source>
</evidence>
<dbReference type="InterPro" id="IPR005844">
    <property type="entry name" value="A-D-PHexomutase_a/b/a-I"/>
</dbReference>
<dbReference type="InterPro" id="IPR016055">
    <property type="entry name" value="A-D-PHexomutase_a/b/a-I/II/III"/>
</dbReference>
<comment type="similarity">
    <text evidence="2 7">Belongs to the phosphohexose mutase family.</text>
</comment>
<dbReference type="Proteomes" id="UP000229896">
    <property type="component" value="Unassembled WGS sequence"/>
</dbReference>
<dbReference type="GO" id="GO:0005975">
    <property type="term" value="P:carbohydrate metabolic process"/>
    <property type="evidence" value="ECO:0007669"/>
    <property type="project" value="InterPro"/>
</dbReference>
<dbReference type="InterPro" id="IPR005845">
    <property type="entry name" value="A-D-PHexomutase_a/b/a-II"/>
</dbReference>
<dbReference type="SUPFAM" id="SSF53738">
    <property type="entry name" value="Phosphoglucomutase, first 3 domains"/>
    <property type="match status" value="3"/>
</dbReference>
<keyword evidence="3" id="KW-0597">Phosphoprotein</keyword>
<feature type="domain" description="Alpha-D-phosphohexomutase alpha/beta/alpha" evidence="9">
    <location>
        <begin position="152"/>
        <end position="249"/>
    </location>
</feature>
<evidence type="ECO:0000259" key="8">
    <source>
        <dbReference type="Pfam" id="PF02878"/>
    </source>
</evidence>
<dbReference type="Gene3D" id="3.40.120.10">
    <property type="entry name" value="Alpha-D-Glucose-1,6-Bisphosphate, subunit A, domain 3"/>
    <property type="match status" value="3"/>
</dbReference>
<keyword evidence="5 7" id="KW-0460">Magnesium</keyword>
<evidence type="ECO:0000256" key="5">
    <source>
        <dbReference type="ARBA" id="ARBA00022842"/>
    </source>
</evidence>
<comment type="cofactor">
    <cofactor evidence="1">
        <name>Mg(2+)</name>
        <dbReference type="ChEBI" id="CHEBI:18420"/>
    </cofactor>
</comment>
<dbReference type="GO" id="GO:0000287">
    <property type="term" value="F:magnesium ion binding"/>
    <property type="evidence" value="ECO:0007669"/>
    <property type="project" value="InterPro"/>
</dbReference>
<evidence type="ECO:0000259" key="10">
    <source>
        <dbReference type="Pfam" id="PF02880"/>
    </source>
</evidence>
<sequence length="333" mass="36489">MKIDPTIFKTYDIRGVYPDEINEEAAYKIGQAFATYIAGDVVVGRDMRNSSDSLFAKLADGVNSVGYKVYDLGLCTTPMLNFAVADKGFSGGMMITASHNPPEFNGIKLIGEKAIQFMKDGGILEIKELVLADNFNLVDSKKKIEKYNILPDYINHLLKFFSKIKIGKIIIDCGNGVGAVSAKPVFEKLGIDIIWLYPEPDGDYPNHPANPAEEKNLADIIAKVKLSNADLGIAFDGDADRAFFIDENGDAVNVGFLLAAIATEELKKHSGERVYYDLRFSKGVEKAITAAGGIPVKTRVGNPFYKKELINNGGLIGAEMSGHFMYQENYCLD</sequence>
<dbReference type="Pfam" id="PF02879">
    <property type="entry name" value="PGM_PMM_II"/>
    <property type="match status" value="1"/>
</dbReference>
<evidence type="ECO:0000256" key="6">
    <source>
        <dbReference type="ARBA" id="ARBA00023235"/>
    </source>
</evidence>
<dbReference type="InterPro" id="IPR005841">
    <property type="entry name" value="Alpha-D-phosphohexomutase_SF"/>
</dbReference>
<keyword evidence="4 7" id="KW-0479">Metal-binding</keyword>
<evidence type="ECO:0000259" key="9">
    <source>
        <dbReference type="Pfam" id="PF02879"/>
    </source>
</evidence>
<feature type="domain" description="Alpha-D-phosphohexomutase alpha/beta/alpha" evidence="8">
    <location>
        <begin position="7"/>
        <end position="129"/>
    </location>
</feature>
<dbReference type="GO" id="GO:0016868">
    <property type="term" value="F:intramolecular phosphotransferase activity"/>
    <property type="evidence" value="ECO:0007669"/>
    <property type="project" value="InterPro"/>
</dbReference>
<accession>A0A2M6YCX2</accession>
<dbReference type="EMBL" id="PEXI01000022">
    <property type="protein sequence ID" value="PIU24533.1"/>
    <property type="molecule type" value="Genomic_DNA"/>
</dbReference>
<organism evidence="11 12">
    <name type="scientific">Candidatus Berkelbacteria bacterium CG08_land_8_20_14_0_20_39_8</name>
    <dbReference type="NCBI Taxonomy" id="1974511"/>
    <lineage>
        <taxon>Bacteria</taxon>
        <taxon>Candidatus Berkelbacteria</taxon>
    </lineage>
</organism>
<evidence type="ECO:0000256" key="3">
    <source>
        <dbReference type="ARBA" id="ARBA00022553"/>
    </source>
</evidence>